<keyword evidence="2" id="KW-1185">Reference proteome</keyword>
<dbReference type="InterPro" id="IPR036102">
    <property type="entry name" value="OsmC/Ohrsf"/>
</dbReference>
<dbReference type="PANTHER" id="PTHR35368">
    <property type="entry name" value="HYDROPEROXIDE REDUCTASE"/>
    <property type="match status" value="1"/>
</dbReference>
<gene>
    <name evidence="1" type="ORF">IWT30_01880</name>
</gene>
<protein>
    <submittedName>
        <fullName evidence="1">OsmC family protein</fullName>
    </submittedName>
</protein>
<accession>A0A1Z5IEM6</accession>
<dbReference type="Gene3D" id="3.30.300.20">
    <property type="match status" value="1"/>
</dbReference>
<name>A0A1Z5IEM6_9LACO</name>
<dbReference type="AlphaFoldDB" id="A0A1Z5IEM6"/>
<dbReference type="Proteomes" id="UP000198374">
    <property type="component" value="Unassembled WGS sequence"/>
</dbReference>
<dbReference type="InterPro" id="IPR052924">
    <property type="entry name" value="OsmC/Ohr_hydroprdx_reductase"/>
</dbReference>
<dbReference type="SUPFAM" id="SSF82784">
    <property type="entry name" value="OsmC-like"/>
    <property type="match status" value="1"/>
</dbReference>
<dbReference type="InterPro" id="IPR015946">
    <property type="entry name" value="KH_dom-like_a/b"/>
</dbReference>
<dbReference type="RefSeq" id="WP_089109689.1">
    <property type="nucleotide sequence ID" value="NZ_BCMF01000009.1"/>
</dbReference>
<comment type="caution">
    <text evidence="1">The sequence shown here is derived from an EMBL/GenBank/DDBJ whole genome shotgun (WGS) entry which is preliminary data.</text>
</comment>
<proteinExistence type="predicted"/>
<organism evidence="1 2">
    <name type="scientific">Secundilactobacillus mixtipabuli</name>
    <dbReference type="NCBI Taxonomy" id="1435342"/>
    <lineage>
        <taxon>Bacteria</taxon>
        <taxon>Bacillati</taxon>
        <taxon>Bacillota</taxon>
        <taxon>Bacilli</taxon>
        <taxon>Lactobacillales</taxon>
        <taxon>Lactobacillaceae</taxon>
        <taxon>Secundilactobacillus</taxon>
    </lineage>
</organism>
<dbReference type="InterPro" id="IPR003718">
    <property type="entry name" value="OsmC/Ohr_fam"/>
</dbReference>
<dbReference type="OrthoDB" id="1433018at2"/>
<dbReference type="PANTHER" id="PTHR35368:SF1">
    <property type="entry name" value="HYDROPEROXIDE REDUCTASE"/>
    <property type="match status" value="1"/>
</dbReference>
<evidence type="ECO:0000313" key="2">
    <source>
        <dbReference type="Proteomes" id="UP000198374"/>
    </source>
</evidence>
<evidence type="ECO:0000313" key="1">
    <source>
        <dbReference type="EMBL" id="GAW99900.1"/>
    </source>
</evidence>
<dbReference type="Pfam" id="PF02566">
    <property type="entry name" value="OsmC"/>
    <property type="match status" value="1"/>
</dbReference>
<sequence length="145" mass="15915">MPQYTASARKTNSSLQVDVHSRGIHTTIDEPVNSGGTNTGMNPVELELCSLGSSLQDTAMKLASKNGFNYQELNIDLEGDLDPAGFMGDPDIRNGFQEIRYKLIFKTNESPEKSQNFADLIKQNCPIEQLLSNGIPVKLNGIEIN</sequence>
<dbReference type="EMBL" id="BCMF01000009">
    <property type="protein sequence ID" value="GAW99900.1"/>
    <property type="molecule type" value="Genomic_DNA"/>
</dbReference>
<reference evidence="1 2" key="1">
    <citation type="submission" date="2015-11" db="EMBL/GenBank/DDBJ databases">
        <title>Draft genome sequences of new species of the genus Lactobacillus isolated from orchardgrass silage.</title>
        <authorList>
            <person name="Tohno M."/>
            <person name="Tanizawa Y."/>
            <person name="Arita M."/>
        </authorList>
    </citation>
    <scope>NUCLEOTIDE SEQUENCE [LARGE SCALE GENOMIC DNA]</scope>
    <source>
        <strain evidence="1 2">IWT30</strain>
    </source>
</reference>